<protein>
    <submittedName>
        <fullName evidence="1">Uncharacterized protein</fullName>
    </submittedName>
</protein>
<dbReference type="Proteomes" id="UP000481700">
    <property type="component" value="Unassembled WGS sequence"/>
</dbReference>
<dbReference type="AlphaFoldDB" id="A0A6L3IK75"/>
<sequence>MRYVLRCIKGRRAVLKPVTISCLFEEEQPAFRDLRIRPLANRVLLDYLKMEAARKVCKEAHFKQNGKSFLLLSFPIYPAG</sequence>
<evidence type="ECO:0000313" key="2">
    <source>
        <dbReference type="Proteomes" id="UP000481700"/>
    </source>
</evidence>
<comment type="caution">
    <text evidence="1">The sequence shown here is derived from an EMBL/GenBank/DDBJ whole genome shotgun (WGS) entry which is preliminary data.</text>
</comment>
<reference evidence="1 2" key="1">
    <citation type="journal article" date="2019" name="Nat. Med.">
        <title>A library of human gut bacterial isolates paired with longitudinal multiomics data enables mechanistic microbiome research.</title>
        <authorList>
            <person name="Poyet M."/>
            <person name="Groussin M."/>
            <person name="Gibbons S.M."/>
            <person name="Avila-Pacheco J."/>
            <person name="Jiang X."/>
            <person name="Kearney S.M."/>
            <person name="Perrotta A.R."/>
            <person name="Berdy B."/>
            <person name="Zhao S."/>
            <person name="Lieberman T.D."/>
            <person name="Swanson P.K."/>
            <person name="Smith M."/>
            <person name="Roesemann S."/>
            <person name="Alexander J.E."/>
            <person name="Rich S.A."/>
            <person name="Livny J."/>
            <person name="Vlamakis H."/>
            <person name="Clish C."/>
            <person name="Bullock K."/>
            <person name="Deik A."/>
            <person name="Scott J."/>
            <person name="Pierce K.A."/>
            <person name="Xavier R.J."/>
            <person name="Alm E.J."/>
        </authorList>
    </citation>
    <scope>NUCLEOTIDE SEQUENCE [LARGE SCALE GENOMIC DNA]</scope>
    <source>
        <strain evidence="1 2">BIOML-A25</strain>
    </source>
</reference>
<proteinExistence type="predicted"/>
<evidence type="ECO:0000313" key="1">
    <source>
        <dbReference type="EMBL" id="KAA5311170.1"/>
    </source>
</evidence>
<name>A0A6L3IK75_9BACT</name>
<dbReference type="EMBL" id="VVZV01000107">
    <property type="protein sequence ID" value="KAA5311170.1"/>
    <property type="molecule type" value="Genomic_DNA"/>
</dbReference>
<gene>
    <name evidence="1" type="ORF">F2Z07_24010</name>
</gene>
<accession>A0A6L3IK75</accession>
<organism evidence="1 2">
    <name type="scientific">Phocaeicola dorei</name>
    <dbReference type="NCBI Taxonomy" id="357276"/>
    <lineage>
        <taxon>Bacteria</taxon>
        <taxon>Pseudomonadati</taxon>
        <taxon>Bacteroidota</taxon>
        <taxon>Bacteroidia</taxon>
        <taxon>Bacteroidales</taxon>
        <taxon>Bacteroidaceae</taxon>
        <taxon>Phocaeicola</taxon>
    </lineage>
</organism>